<protein>
    <submittedName>
        <fullName evidence="2">Uncharacterized protein</fullName>
    </submittedName>
</protein>
<reference evidence="2" key="1">
    <citation type="submission" date="2017-08" db="EMBL/GenBank/DDBJ databases">
        <authorList>
            <person name="Polle J.E."/>
            <person name="Barry K."/>
            <person name="Cushman J."/>
            <person name="Schmutz J."/>
            <person name="Tran D."/>
            <person name="Hathwaick L.T."/>
            <person name="Yim W.C."/>
            <person name="Jenkins J."/>
            <person name="Mckie-Krisberg Z.M."/>
            <person name="Prochnik S."/>
            <person name="Lindquist E."/>
            <person name="Dockter R.B."/>
            <person name="Adam C."/>
            <person name="Molina H."/>
            <person name="Bunkerborg J."/>
            <person name="Jin E."/>
            <person name="Buchheim M."/>
            <person name="Magnuson J."/>
        </authorList>
    </citation>
    <scope>NUCLEOTIDE SEQUENCE</scope>
    <source>
        <strain evidence="2">CCAP 19/18</strain>
    </source>
</reference>
<dbReference type="EMBL" id="MU069932">
    <property type="protein sequence ID" value="KAF5831648.1"/>
    <property type="molecule type" value="Genomic_DNA"/>
</dbReference>
<accession>A0ABQ7GAL3</accession>
<dbReference type="Proteomes" id="UP000815325">
    <property type="component" value="Unassembled WGS sequence"/>
</dbReference>
<evidence type="ECO:0000313" key="3">
    <source>
        <dbReference type="Proteomes" id="UP000815325"/>
    </source>
</evidence>
<evidence type="ECO:0000313" key="2">
    <source>
        <dbReference type="EMBL" id="KAF5831648.1"/>
    </source>
</evidence>
<proteinExistence type="predicted"/>
<sequence>MSTLCKDIRSGQAPSSGAPRWKRLVNEQEVQSLLSSVHQGVPLLPECKEPLALAPRGINHAEQWFSCLPQDTAKSIVNLRRAQLYSYNAQAQPENHDFAPFPPAAAAARPGIATLEAAEKASRGFGARVHEVFSRQPSPHHQSRAASPQATPGTSTEPSYLGSRQLFGAAPAATQPQGDAYAVSPAAPLAGSSPDSTMQPSALGIPLAPGSMSPLRRHLQPPQPSPNSSPLRGLDAGPWAPGSPLQGVPRSPNLGPKHKLLHPSVSPPKTHWEKAKQRTKNLFAGPDKSPVAAALRPPNTRPTALGPGSTHSAPTLMPVQQVCVRVCARVRHVAWIDRVCVSIRRCQQCQSQGIIGAGSGGTVFYTCNLWL</sequence>
<organism evidence="2 3">
    <name type="scientific">Dunaliella salina</name>
    <name type="common">Green alga</name>
    <name type="synonym">Protococcus salinus</name>
    <dbReference type="NCBI Taxonomy" id="3046"/>
    <lineage>
        <taxon>Eukaryota</taxon>
        <taxon>Viridiplantae</taxon>
        <taxon>Chlorophyta</taxon>
        <taxon>core chlorophytes</taxon>
        <taxon>Chlorophyceae</taxon>
        <taxon>CS clade</taxon>
        <taxon>Chlamydomonadales</taxon>
        <taxon>Dunaliellaceae</taxon>
        <taxon>Dunaliella</taxon>
    </lineage>
</organism>
<comment type="caution">
    <text evidence="2">The sequence shown here is derived from an EMBL/GenBank/DDBJ whole genome shotgun (WGS) entry which is preliminary data.</text>
</comment>
<feature type="compositionally biased region" description="Polar residues" evidence="1">
    <location>
        <begin position="135"/>
        <end position="158"/>
    </location>
</feature>
<feature type="region of interest" description="Disordered" evidence="1">
    <location>
        <begin position="134"/>
        <end position="161"/>
    </location>
</feature>
<name>A0ABQ7GAL3_DUNSA</name>
<feature type="region of interest" description="Disordered" evidence="1">
    <location>
        <begin position="183"/>
        <end position="276"/>
    </location>
</feature>
<keyword evidence="3" id="KW-1185">Reference proteome</keyword>
<evidence type="ECO:0000256" key="1">
    <source>
        <dbReference type="SAM" id="MobiDB-lite"/>
    </source>
</evidence>
<gene>
    <name evidence="2" type="ORF">DUNSADRAFT_12777</name>
</gene>